<dbReference type="EMBL" id="CAJNOB010000047">
    <property type="protein sequence ID" value="CAF0703155.1"/>
    <property type="molecule type" value="Genomic_DNA"/>
</dbReference>
<dbReference type="InterPro" id="IPR011141">
    <property type="entry name" value="Polyketide_synthase_type-III"/>
</dbReference>
<dbReference type="PANTHER" id="PTHR11877">
    <property type="entry name" value="HYDROXYMETHYLGLUTARYL-COA SYNTHASE"/>
    <property type="match status" value="1"/>
</dbReference>
<comment type="similarity">
    <text evidence="1">Belongs to the thiolase-like superfamily. Chalcone/stilbene synthases family.</text>
</comment>
<comment type="caution">
    <text evidence="6">The sequence shown here is derived from an EMBL/GenBank/DDBJ whole genome shotgun (WGS) entry which is preliminary data.</text>
</comment>
<keyword evidence="2" id="KW-0808">Transferase</keyword>
<gene>
    <name evidence="6" type="ORF">MPNT_510007</name>
</gene>
<dbReference type="InterPro" id="IPR013601">
    <property type="entry name" value="FAE1_typ3_polyketide_synth"/>
</dbReference>
<evidence type="ECO:0000256" key="1">
    <source>
        <dbReference type="ARBA" id="ARBA00005531"/>
    </source>
</evidence>
<dbReference type="Pfam" id="PF02797">
    <property type="entry name" value="Chal_sti_synt_C"/>
    <property type="match status" value="1"/>
</dbReference>
<dbReference type="InterPro" id="IPR016039">
    <property type="entry name" value="Thiolase-like"/>
</dbReference>
<dbReference type="InterPro" id="IPR012328">
    <property type="entry name" value="Chalcone/stilbene_synt_C"/>
</dbReference>
<evidence type="ECO:0000256" key="3">
    <source>
        <dbReference type="PIRSR" id="PIRSR000451-1"/>
    </source>
</evidence>
<dbReference type="Proteomes" id="UP000663859">
    <property type="component" value="Unassembled WGS sequence"/>
</dbReference>
<dbReference type="GO" id="GO:0016020">
    <property type="term" value="C:membrane"/>
    <property type="evidence" value="ECO:0007669"/>
    <property type="project" value="InterPro"/>
</dbReference>
<reference evidence="6" key="1">
    <citation type="submission" date="2021-02" db="EMBL/GenBank/DDBJ databases">
        <authorList>
            <person name="Cremers G."/>
            <person name="Picone N."/>
        </authorList>
    </citation>
    <scope>NUCLEOTIDE SEQUENCE</scope>
    <source>
        <strain evidence="6">PQ17</strain>
    </source>
</reference>
<evidence type="ECO:0000313" key="7">
    <source>
        <dbReference type="Proteomes" id="UP000663859"/>
    </source>
</evidence>
<evidence type="ECO:0000259" key="5">
    <source>
        <dbReference type="Pfam" id="PF08392"/>
    </source>
</evidence>
<dbReference type="GO" id="GO:0030639">
    <property type="term" value="P:polyketide biosynthetic process"/>
    <property type="evidence" value="ECO:0007669"/>
    <property type="project" value="TreeGrafter"/>
</dbReference>
<feature type="active site" description="Acyl-thioester intermediate" evidence="3">
    <location>
        <position position="144"/>
    </location>
</feature>
<evidence type="ECO:0000256" key="2">
    <source>
        <dbReference type="ARBA" id="ARBA00022679"/>
    </source>
</evidence>
<organism evidence="6 7">
    <name type="scientific">Candidatus Methylacidithermus pantelleriae</name>
    <dbReference type="NCBI Taxonomy" id="2744239"/>
    <lineage>
        <taxon>Bacteria</taxon>
        <taxon>Pseudomonadati</taxon>
        <taxon>Verrucomicrobiota</taxon>
        <taxon>Methylacidiphilae</taxon>
        <taxon>Methylacidiphilales</taxon>
        <taxon>Methylacidiphilaceae</taxon>
        <taxon>Candidatus Methylacidithermus</taxon>
    </lineage>
</organism>
<keyword evidence="7" id="KW-1185">Reference proteome</keyword>
<evidence type="ECO:0000259" key="4">
    <source>
        <dbReference type="Pfam" id="PF02797"/>
    </source>
</evidence>
<dbReference type="AlphaFoldDB" id="A0A8J2BP07"/>
<protein>
    <submittedName>
        <fullName evidence="6">Stilbene synthase</fullName>
    </submittedName>
</protein>
<dbReference type="GO" id="GO:0016747">
    <property type="term" value="F:acyltransferase activity, transferring groups other than amino-acyl groups"/>
    <property type="evidence" value="ECO:0007669"/>
    <property type="project" value="InterPro"/>
</dbReference>
<accession>A0A8J2BP07</accession>
<dbReference type="PIRSF" id="PIRSF000451">
    <property type="entry name" value="PKS_III"/>
    <property type="match status" value="1"/>
</dbReference>
<sequence>MFLQAIATALPPHAYTQRDCWEIFLKDSRRAREVLTPDSIAFVERILLGDSGIGSRHFALEPLASALDLDSEQLNRKFEELAPQLGYQALKRALDKAAVTAETLDALIVCTCTGYLCPGLSSYIAELAGLRSTAYLLDLAGQGCGAALPALRAGAAYLAGHPEGWVACVAVEICSAAFYVDNDRGVLVSLCIFGDGAAATIWSGRRKGLGWEAHDFDSEHLPKERQKLRFENRQGKLRNLLDRTVPHLAAEAVSKLWERVPGKKRDICRIVAHPGGKEVIAALEAKLPGKIVPESRQVLWRCGNMSSPSVLFVLESVLERPASEALWIVSFGAGFSVHAAWLSQTEAAS</sequence>
<evidence type="ECO:0000313" key="6">
    <source>
        <dbReference type="EMBL" id="CAF0703155.1"/>
    </source>
</evidence>
<dbReference type="RefSeq" id="WP_174583532.1">
    <property type="nucleotide sequence ID" value="NZ_CAJNOB010000047.1"/>
</dbReference>
<name>A0A8J2BP07_9BACT</name>
<feature type="domain" description="FAE" evidence="5">
    <location>
        <begin position="30"/>
        <end position="206"/>
    </location>
</feature>
<dbReference type="GO" id="GO:0006633">
    <property type="term" value="P:fatty acid biosynthetic process"/>
    <property type="evidence" value="ECO:0007669"/>
    <property type="project" value="InterPro"/>
</dbReference>
<dbReference type="Gene3D" id="3.40.47.10">
    <property type="match status" value="2"/>
</dbReference>
<proteinExistence type="inferred from homology"/>
<dbReference type="SUPFAM" id="SSF53901">
    <property type="entry name" value="Thiolase-like"/>
    <property type="match status" value="2"/>
</dbReference>
<dbReference type="Pfam" id="PF08392">
    <property type="entry name" value="FAE1_CUT1_RppA"/>
    <property type="match status" value="1"/>
</dbReference>
<feature type="domain" description="Chalcone/stilbene synthase C-terminal" evidence="4">
    <location>
        <begin position="242"/>
        <end position="322"/>
    </location>
</feature>
<dbReference type="PANTHER" id="PTHR11877:SF46">
    <property type="entry name" value="TYPE III POLYKETIDE SYNTHASE A"/>
    <property type="match status" value="1"/>
</dbReference>